<dbReference type="Pfam" id="PF22627">
    <property type="entry name" value="AglB_core-like"/>
    <property type="match status" value="1"/>
</dbReference>
<sequence length="1066" mass="114245">MSDDQSQGSSSVVDLFFDWYHVPALVLVVAAMLAIRLQAYDSFVRDGAVYFSGNDAWYHLRQVEYTVRHWPFTMPYDPWTYFPYGTNAAQFGTLYDQLVATAALVVGLGSPSSDLVAKTLLVAPAVFGALVAVPVYAVGKRLAGRVAGLFGAVVLLLLPGQFLQRGLVGFADHNVAEPLFQTLAVLGLMVAIGVATRETPVWELVVDRDVEALRRPLLWSAVAGAAVAVYMWVWPPGVLLVGIFGTYLVYQLTSDYVTGGSPEPVAFVGVVSMAVAAVLMLLQFEEASFGPTDFGLLQPAVALGVAAAAAFLAGLARLFDARDLDRSLYPVAVVGLAAVGAGVVAVALPSLFGTIQTNALRFIGFSAGAATRTIAEAQPYLAPDTLQQNAMTPTGRIMADYGFALFTGVVAVIWLLAKPLVRDGETERVAYAAGSLAVLGLLFLVPGPFQALGDAFGVVSELVGVALVALILFGAVLQTNYDGEKLLFVVWAAFITSAAFTQIRFNYYLAPVVAIANAYLIGQIISYLGLGASSVDALRDLQGYQVLAVLAAAMLIITPVLLVPMSVRTTGNADFDRSQTAWQAGQNSGPGAVTEWDSSLQWMESNTPAPGTLGGANNEMDHYGTYALTDDYDYPAGAYGVQSWWDYGHWITVRGERIPNANPFQQGATDAANYLLAPNETAAQSALGERDEEAAGTRYVMVDWQMANPQSKFGAPVVFYDAGTVSRSDFYGPVYSSDLRANFYLRNQRYYESLMVRLYAYHGSAMDPQPVVVDWEQRRAQTRSGETITIRAGPQDGRIVRQFQNMSAARDYAANDSTSQVGGVGHYPTERVPALEHYRLVKVSASNASDSGQYQRISQRTFAATGVPPSSQTIYEPSWVKTFEKVPGATVTADGLPANTTVRATVPMRVPTTNETFSYRQEARTNADGELSMTLPYATTDYDEYGPENGYTNVSVRAEGPYLLQTALLNDGGSLVQYRAQVNVSEGRVNGDVDEPKRVTLEGRNPLQNISLSPGNESNASSSLEPVAPVEAASDDGTDDGTPSTDDDASVTGPSALHAPAAQVRS</sequence>
<dbReference type="InterPro" id="IPR054479">
    <property type="entry name" value="AglB-like_core"/>
</dbReference>
<evidence type="ECO:0000256" key="5">
    <source>
        <dbReference type="ARBA" id="ARBA00010810"/>
    </source>
</evidence>
<dbReference type="NCBIfam" id="TIGR04154">
    <property type="entry name" value="archaeo_STT3"/>
    <property type="match status" value="1"/>
</dbReference>
<comment type="similarity">
    <text evidence="5">Belongs to the STT3 family.</text>
</comment>
<evidence type="ECO:0000256" key="10">
    <source>
        <dbReference type="ARBA" id="ARBA00022723"/>
    </source>
</evidence>
<feature type="transmembrane region" description="Helical" evidence="18">
    <location>
        <begin position="146"/>
        <end position="163"/>
    </location>
</feature>
<feature type="transmembrane region" description="Helical" evidence="18">
    <location>
        <begin position="401"/>
        <end position="417"/>
    </location>
</feature>
<evidence type="ECO:0000256" key="3">
    <source>
        <dbReference type="ARBA" id="ARBA00004651"/>
    </source>
</evidence>
<dbReference type="EMBL" id="QPHM01000001">
    <property type="protein sequence ID" value="RCU48009.1"/>
    <property type="molecule type" value="Genomic_DNA"/>
</dbReference>
<evidence type="ECO:0000256" key="11">
    <source>
        <dbReference type="ARBA" id="ARBA00022842"/>
    </source>
</evidence>
<dbReference type="UniPathway" id="UPA00378"/>
<feature type="transmembrane region" description="Helical" evidence="18">
    <location>
        <begin position="175"/>
        <end position="195"/>
    </location>
</feature>
<evidence type="ECO:0000256" key="7">
    <source>
        <dbReference type="ARBA" id="ARBA00022676"/>
    </source>
</evidence>
<protein>
    <recommendedName>
        <fullName evidence="6">dolichyl-phosphooligosaccharide-protein glycotransferase</fullName>
        <ecNumber evidence="6">2.4.99.21</ecNumber>
    </recommendedName>
    <alternativeName>
        <fullName evidence="15">Oligosaccharyl transferase</fullName>
    </alternativeName>
</protein>
<dbReference type="GO" id="GO:0004576">
    <property type="term" value="F:oligosaccharyl transferase activity"/>
    <property type="evidence" value="ECO:0007669"/>
    <property type="project" value="InterPro"/>
</dbReference>
<feature type="transmembrane region" description="Helical" evidence="18">
    <location>
        <begin position="265"/>
        <end position="284"/>
    </location>
</feature>
<feature type="transmembrane region" description="Helical" evidence="18">
    <location>
        <begin position="509"/>
        <end position="532"/>
    </location>
</feature>
<feature type="transmembrane region" description="Helical" evidence="18">
    <location>
        <begin position="119"/>
        <end position="139"/>
    </location>
</feature>
<keyword evidence="23" id="KW-1185">Reference proteome</keyword>
<feature type="region of interest" description="Disordered" evidence="17">
    <location>
        <begin position="1002"/>
        <end position="1066"/>
    </location>
</feature>
<dbReference type="PANTHER" id="PTHR13872:SF1">
    <property type="entry name" value="DOLICHYL-DIPHOSPHOOLIGOSACCHARIDE--PROTEIN GLYCOSYLTRANSFERASE SUBUNIT STT3B"/>
    <property type="match status" value="1"/>
</dbReference>
<keyword evidence="13 18" id="KW-0472">Membrane</keyword>
<comment type="cofactor">
    <cofactor evidence="2">
        <name>Mg(2+)</name>
        <dbReference type="ChEBI" id="CHEBI:18420"/>
    </cofactor>
</comment>
<comment type="subcellular location">
    <subcellularLocation>
        <location evidence="3">Cell membrane</location>
        <topology evidence="3">Multi-pass membrane protein</topology>
    </subcellularLocation>
</comment>
<dbReference type="GO" id="GO:0046872">
    <property type="term" value="F:metal ion binding"/>
    <property type="evidence" value="ECO:0007669"/>
    <property type="project" value="UniProtKB-KW"/>
</dbReference>
<comment type="pathway">
    <text evidence="4">Protein modification; protein glycosylation.</text>
</comment>
<feature type="transmembrane region" description="Helical" evidence="18">
    <location>
        <begin position="296"/>
        <end position="316"/>
    </location>
</feature>
<comment type="cofactor">
    <cofactor evidence="1">
        <name>Mn(2+)</name>
        <dbReference type="ChEBI" id="CHEBI:29035"/>
    </cofactor>
</comment>
<dbReference type="InterPro" id="IPR026410">
    <property type="entry name" value="OlisacTrfase_arch"/>
</dbReference>
<evidence type="ECO:0000256" key="18">
    <source>
        <dbReference type="SAM" id="Phobius"/>
    </source>
</evidence>
<dbReference type="Gene3D" id="3.40.50.12610">
    <property type="match status" value="1"/>
</dbReference>
<feature type="domain" description="AglB-like core" evidence="21">
    <location>
        <begin position="595"/>
        <end position="707"/>
    </location>
</feature>
<dbReference type="RefSeq" id="WP_114449587.1">
    <property type="nucleotide sequence ID" value="NZ_QPHM01000001.1"/>
</dbReference>
<evidence type="ECO:0000256" key="14">
    <source>
        <dbReference type="ARBA" id="ARBA00023211"/>
    </source>
</evidence>
<evidence type="ECO:0000256" key="16">
    <source>
        <dbReference type="ARBA" id="ARBA00034066"/>
    </source>
</evidence>
<feature type="domain" description="Archaeal glycosylation protein B peripheral" evidence="20">
    <location>
        <begin position="888"/>
        <end position="989"/>
    </location>
</feature>
<dbReference type="GO" id="GO:0005886">
    <property type="term" value="C:plasma membrane"/>
    <property type="evidence" value="ECO:0007669"/>
    <property type="project" value="UniProtKB-SubCell"/>
</dbReference>
<keyword evidence="8 22" id="KW-0808">Transferase</keyword>
<keyword evidence="10" id="KW-0479">Metal-binding</keyword>
<proteinExistence type="inferred from homology"/>
<reference evidence="22 23" key="1">
    <citation type="submission" date="2018-07" db="EMBL/GenBank/DDBJ databases">
        <title>Genome sequences of Haloplanus salinus JCM 18368T.</title>
        <authorList>
            <person name="Kim Y.B."/>
            <person name="Roh S.W."/>
        </authorList>
    </citation>
    <scope>NUCLEOTIDE SEQUENCE [LARGE SCALE GENOMIC DNA]</scope>
    <source>
        <strain evidence="22 23">JCM 18368</strain>
    </source>
</reference>
<dbReference type="Proteomes" id="UP000252189">
    <property type="component" value="Unassembled WGS sequence"/>
</dbReference>
<evidence type="ECO:0000256" key="12">
    <source>
        <dbReference type="ARBA" id="ARBA00022989"/>
    </source>
</evidence>
<dbReference type="InterPro" id="IPR003674">
    <property type="entry name" value="Oligo_trans_STT3"/>
</dbReference>
<dbReference type="EC" id="2.4.99.21" evidence="6"/>
<feature type="transmembrane region" description="Helical" evidence="18">
    <location>
        <begin position="486"/>
        <end position="503"/>
    </location>
</feature>
<evidence type="ECO:0000256" key="15">
    <source>
        <dbReference type="ARBA" id="ARBA00030679"/>
    </source>
</evidence>
<feature type="transmembrane region" description="Helical" evidence="18">
    <location>
        <begin position="455"/>
        <end position="477"/>
    </location>
</feature>
<comment type="caution">
    <text evidence="22">The sequence shown here is derived from an EMBL/GenBank/DDBJ whole genome shotgun (WGS) entry which is preliminary data.</text>
</comment>
<evidence type="ECO:0000259" key="21">
    <source>
        <dbReference type="Pfam" id="PF22627"/>
    </source>
</evidence>
<evidence type="ECO:0000256" key="9">
    <source>
        <dbReference type="ARBA" id="ARBA00022692"/>
    </source>
</evidence>
<dbReference type="Gene3D" id="2.60.40.3390">
    <property type="match status" value="1"/>
</dbReference>
<feature type="compositionally biased region" description="Acidic residues" evidence="17">
    <location>
        <begin position="1033"/>
        <end position="1049"/>
    </location>
</feature>
<feature type="compositionally biased region" description="Polar residues" evidence="17">
    <location>
        <begin position="1006"/>
        <end position="1024"/>
    </location>
</feature>
<keyword evidence="11" id="KW-0460">Magnesium</keyword>
<dbReference type="InterPro" id="IPR041154">
    <property type="entry name" value="AglB_P1"/>
</dbReference>
<evidence type="ECO:0000256" key="8">
    <source>
        <dbReference type="ARBA" id="ARBA00022679"/>
    </source>
</evidence>
<evidence type="ECO:0000256" key="6">
    <source>
        <dbReference type="ARBA" id="ARBA00012602"/>
    </source>
</evidence>
<evidence type="ECO:0000256" key="2">
    <source>
        <dbReference type="ARBA" id="ARBA00001946"/>
    </source>
</evidence>
<dbReference type="AlphaFoldDB" id="A0A368NF99"/>
<evidence type="ECO:0000313" key="23">
    <source>
        <dbReference type="Proteomes" id="UP000252189"/>
    </source>
</evidence>
<feature type="transmembrane region" description="Helical" evidence="18">
    <location>
        <begin position="216"/>
        <end position="233"/>
    </location>
</feature>
<feature type="transmembrane region" description="Helical" evidence="18">
    <location>
        <begin position="429"/>
        <end position="449"/>
    </location>
</feature>
<organism evidence="22 23">
    <name type="scientific">Haloplanus salinus</name>
    <dbReference type="NCBI Taxonomy" id="1126245"/>
    <lineage>
        <taxon>Archaea</taxon>
        <taxon>Methanobacteriati</taxon>
        <taxon>Methanobacteriota</taxon>
        <taxon>Stenosarchaea group</taxon>
        <taxon>Halobacteria</taxon>
        <taxon>Halobacteriales</taxon>
        <taxon>Haloferacaceae</taxon>
        <taxon>Haloplanus</taxon>
    </lineage>
</organism>
<evidence type="ECO:0000256" key="1">
    <source>
        <dbReference type="ARBA" id="ARBA00001936"/>
    </source>
</evidence>
<evidence type="ECO:0000256" key="13">
    <source>
        <dbReference type="ARBA" id="ARBA00023136"/>
    </source>
</evidence>
<feature type="transmembrane region" description="Helical" evidence="18">
    <location>
        <begin position="544"/>
        <end position="567"/>
    </location>
</feature>
<dbReference type="OrthoDB" id="82393at2157"/>
<feature type="domain" description="Oligosaccharyl transferase STT3 N-terminal" evidence="19">
    <location>
        <begin position="26"/>
        <end position="285"/>
    </location>
</feature>
<evidence type="ECO:0000259" key="20">
    <source>
        <dbReference type="Pfam" id="PF18079"/>
    </source>
</evidence>
<keyword evidence="12 18" id="KW-1133">Transmembrane helix</keyword>
<feature type="transmembrane region" description="Helical" evidence="18">
    <location>
        <begin position="20"/>
        <end position="37"/>
    </location>
</feature>
<name>A0A368NF99_9EURY</name>
<evidence type="ECO:0000259" key="19">
    <source>
        <dbReference type="Pfam" id="PF02516"/>
    </source>
</evidence>
<keyword evidence="9 18" id="KW-0812">Transmembrane</keyword>
<dbReference type="Pfam" id="PF18079">
    <property type="entry name" value="AglB_L1"/>
    <property type="match status" value="1"/>
</dbReference>
<gene>
    <name evidence="22" type="ORF">DU504_12280</name>
</gene>
<evidence type="ECO:0000256" key="17">
    <source>
        <dbReference type="SAM" id="MobiDB-lite"/>
    </source>
</evidence>
<keyword evidence="7" id="KW-0328">Glycosyltransferase</keyword>
<feature type="transmembrane region" description="Helical" evidence="18">
    <location>
        <begin position="328"/>
        <end position="352"/>
    </location>
</feature>
<evidence type="ECO:0000313" key="22">
    <source>
        <dbReference type="EMBL" id="RCU48009.1"/>
    </source>
</evidence>
<keyword evidence="14" id="KW-0464">Manganese</keyword>
<dbReference type="InterPro" id="IPR048307">
    <property type="entry name" value="STT3_N"/>
</dbReference>
<comment type="catalytic activity">
    <reaction evidence="16">
        <text>an archaeal dolichyl phosphooligosaccharide + [protein]-L-asparagine = an archaeal dolichyl phosphate + a glycoprotein with the oligosaccharide chain attached by N-beta-D-glycosyl linkage to a protein L-asparagine.</text>
        <dbReference type="EC" id="2.4.99.21"/>
    </reaction>
</comment>
<feature type="transmembrane region" description="Helical" evidence="18">
    <location>
        <begin position="94"/>
        <end position="113"/>
    </location>
</feature>
<evidence type="ECO:0000256" key="4">
    <source>
        <dbReference type="ARBA" id="ARBA00004922"/>
    </source>
</evidence>
<dbReference type="Pfam" id="PF02516">
    <property type="entry name" value="STT3"/>
    <property type="match status" value="1"/>
</dbReference>
<accession>A0A368NF99</accession>
<dbReference type="PANTHER" id="PTHR13872">
    <property type="entry name" value="DOLICHYL-DIPHOSPHOOLIGOSACCHARIDE--PROTEIN GLYCOSYLTRANSFERASE SUBUNIT"/>
    <property type="match status" value="1"/>
</dbReference>